<organism evidence="1">
    <name type="scientific">gut metagenome</name>
    <dbReference type="NCBI Taxonomy" id="749906"/>
    <lineage>
        <taxon>unclassified sequences</taxon>
        <taxon>metagenomes</taxon>
        <taxon>organismal metagenomes</taxon>
    </lineage>
</organism>
<reference evidence="1" key="1">
    <citation type="journal article" date="2012" name="PLoS ONE">
        <title>Gene sets for utilization of primary and secondary nutrition supplies in the distal gut of endangered iberian lynx.</title>
        <authorList>
            <person name="Alcaide M."/>
            <person name="Messina E."/>
            <person name="Richter M."/>
            <person name="Bargiela R."/>
            <person name="Peplies J."/>
            <person name="Huws S.A."/>
            <person name="Newbold C.J."/>
            <person name="Golyshin P.N."/>
            <person name="Simon M.A."/>
            <person name="Lopez G."/>
            <person name="Yakimov M.M."/>
            <person name="Ferrer M."/>
        </authorList>
    </citation>
    <scope>NUCLEOTIDE SEQUENCE</scope>
</reference>
<accession>J9G0S5</accession>
<protein>
    <submittedName>
        <fullName evidence="1">Uncharacterized protein</fullName>
    </submittedName>
</protein>
<dbReference type="PROSITE" id="PS51257">
    <property type="entry name" value="PROKAR_LIPOPROTEIN"/>
    <property type="match status" value="1"/>
</dbReference>
<dbReference type="AlphaFoldDB" id="J9G0S5"/>
<comment type="caution">
    <text evidence="1">The sequence shown here is derived from an EMBL/GenBank/DDBJ whole genome shotgun (WGS) entry which is preliminary data.</text>
</comment>
<proteinExistence type="predicted"/>
<name>J9G0S5_9ZZZZ</name>
<dbReference type="EMBL" id="AMCI01003376">
    <property type="protein sequence ID" value="EJX00434.1"/>
    <property type="molecule type" value="Genomic_DNA"/>
</dbReference>
<evidence type="ECO:0000313" key="1">
    <source>
        <dbReference type="EMBL" id="EJX00434.1"/>
    </source>
</evidence>
<gene>
    <name evidence="1" type="ORF">EVA_11460</name>
</gene>
<sequence length="67" mass="8000">MYNKFCSDRDCTHLIVASFLACFKEKPAFCKTPQGQTRQKNLFSENWVNVSVFYTIIKYRMTMSRLY</sequence>